<dbReference type="AlphaFoldDB" id="A0AAD4DXT0"/>
<organism evidence="2 3">
    <name type="scientific">Suillus fuscotomentosus</name>
    <dbReference type="NCBI Taxonomy" id="1912939"/>
    <lineage>
        <taxon>Eukaryota</taxon>
        <taxon>Fungi</taxon>
        <taxon>Dikarya</taxon>
        <taxon>Basidiomycota</taxon>
        <taxon>Agaricomycotina</taxon>
        <taxon>Agaricomycetes</taxon>
        <taxon>Agaricomycetidae</taxon>
        <taxon>Boletales</taxon>
        <taxon>Suillineae</taxon>
        <taxon>Suillaceae</taxon>
        <taxon>Suillus</taxon>
    </lineage>
</organism>
<dbReference type="GO" id="GO:0000398">
    <property type="term" value="P:mRNA splicing, via spliceosome"/>
    <property type="evidence" value="ECO:0007669"/>
    <property type="project" value="InterPro"/>
</dbReference>
<dbReference type="RefSeq" id="XP_041221655.1">
    <property type="nucleotide sequence ID" value="XM_041367760.1"/>
</dbReference>
<keyword evidence="3" id="KW-1185">Reference proteome</keyword>
<sequence length="191" mass="21330">MIVQDLPPEHVCKILKDYGVMSNRKFCNDKHVHLDALKYSALFLKLSVFFNNYFVPVATSLPLTKLDYIKDRLPLSTSFLPADVLRCWSRTSEQYILFVRVIAIGVSLVHLPLPTLTSGVPLNNTRVKKLAISSDFFRPIIPKGRPSGSTSDNEWATRGSVAVGFSSQTTDTSSDTENSGTRWSWAFVSSI</sequence>
<evidence type="ECO:0000259" key="1">
    <source>
        <dbReference type="Pfam" id="PF08082"/>
    </source>
</evidence>
<comment type="caution">
    <text evidence="2">The sequence shown here is derived from an EMBL/GenBank/DDBJ whole genome shotgun (WGS) entry which is preliminary data.</text>
</comment>
<name>A0AAD4DXT0_9AGAM</name>
<evidence type="ECO:0000313" key="3">
    <source>
        <dbReference type="Proteomes" id="UP001195769"/>
    </source>
</evidence>
<gene>
    <name evidence="2" type="ORF">F5891DRAFT_1193522</name>
</gene>
<reference evidence="2" key="1">
    <citation type="journal article" date="2020" name="New Phytol.">
        <title>Comparative genomics reveals dynamic genome evolution in host specialist ectomycorrhizal fungi.</title>
        <authorList>
            <person name="Lofgren L.A."/>
            <person name="Nguyen N.H."/>
            <person name="Vilgalys R."/>
            <person name="Ruytinx J."/>
            <person name="Liao H.L."/>
            <person name="Branco S."/>
            <person name="Kuo A."/>
            <person name="LaButti K."/>
            <person name="Lipzen A."/>
            <person name="Andreopoulos W."/>
            <person name="Pangilinan J."/>
            <person name="Riley R."/>
            <person name="Hundley H."/>
            <person name="Na H."/>
            <person name="Barry K."/>
            <person name="Grigoriev I.V."/>
            <person name="Stajich J.E."/>
            <person name="Kennedy P.G."/>
        </authorList>
    </citation>
    <scope>NUCLEOTIDE SEQUENCE</scope>
    <source>
        <strain evidence="2">FC203</strain>
    </source>
</reference>
<feature type="domain" description="PRO8NT" evidence="1">
    <location>
        <begin position="4"/>
        <end position="40"/>
    </location>
</feature>
<dbReference type="InterPro" id="IPR012591">
    <property type="entry name" value="PRO8NT"/>
</dbReference>
<proteinExistence type="predicted"/>
<dbReference type="Pfam" id="PF08082">
    <property type="entry name" value="PRO8NT"/>
    <property type="match status" value="1"/>
</dbReference>
<evidence type="ECO:0000313" key="2">
    <source>
        <dbReference type="EMBL" id="KAG1896079.1"/>
    </source>
</evidence>
<accession>A0AAD4DXT0</accession>
<dbReference type="EMBL" id="JABBWK010000059">
    <property type="protein sequence ID" value="KAG1896079.1"/>
    <property type="molecule type" value="Genomic_DNA"/>
</dbReference>
<dbReference type="Proteomes" id="UP001195769">
    <property type="component" value="Unassembled WGS sequence"/>
</dbReference>
<dbReference type="GeneID" id="64662058"/>
<protein>
    <recommendedName>
        <fullName evidence="1">PRO8NT domain-containing protein</fullName>
    </recommendedName>
</protein>